<evidence type="ECO:0000313" key="1">
    <source>
        <dbReference type="EMBL" id="KAF2596223.1"/>
    </source>
</evidence>
<protein>
    <submittedName>
        <fullName evidence="1">Uncharacterized protein</fullName>
    </submittedName>
</protein>
<name>A0A8S9KSG0_BRACR</name>
<dbReference type="EMBL" id="QGKW02000717">
    <property type="protein sequence ID" value="KAF2596223.1"/>
    <property type="molecule type" value="Genomic_DNA"/>
</dbReference>
<dbReference type="AlphaFoldDB" id="A0A8S9KSG0"/>
<organism evidence="1 2">
    <name type="scientific">Brassica cretica</name>
    <name type="common">Mustard</name>
    <dbReference type="NCBI Taxonomy" id="69181"/>
    <lineage>
        <taxon>Eukaryota</taxon>
        <taxon>Viridiplantae</taxon>
        <taxon>Streptophyta</taxon>
        <taxon>Embryophyta</taxon>
        <taxon>Tracheophyta</taxon>
        <taxon>Spermatophyta</taxon>
        <taxon>Magnoliopsida</taxon>
        <taxon>eudicotyledons</taxon>
        <taxon>Gunneridae</taxon>
        <taxon>Pentapetalae</taxon>
        <taxon>rosids</taxon>
        <taxon>malvids</taxon>
        <taxon>Brassicales</taxon>
        <taxon>Brassicaceae</taxon>
        <taxon>Brassiceae</taxon>
        <taxon>Brassica</taxon>
    </lineage>
</organism>
<comment type="caution">
    <text evidence="1">The sequence shown here is derived from an EMBL/GenBank/DDBJ whole genome shotgun (WGS) entry which is preliminary data.</text>
</comment>
<accession>A0A8S9KSG0</accession>
<dbReference type="Proteomes" id="UP000712281">
    <property type="component" value="Unassembled WGS sequence"/>
</dbReference>
<gene>
    <name evidence="1" type="ORF">F2Q68_00007699</name>
</gene>
<evidence type="ECO:0000313" key="2">
    <source>
        <dbReference type="Proteomes" id="UP000712281"/>
    </source>
</evidence>
<reference evidence="1" key="1">
    <citation type="submission" date="2019-12" db="EMBL/GenBank/DDBJ databases">
        <title>Genome sequencing and annotation of Brassica cretica.</title>
        <authorList>
            <person name="Studholme D.J."/>
            <person name="Sarris P.F."/>
        </authorList>
    </citation>
    <scope>NUCLEOTIDE SEQUENCE</scope>
    <source>
        <strain evidence="1">PFS-001/15</strain>
        <tissue evidence="1">Leaf</tissue>
    </source>
</reference>
<sequence>MDMRASDHRPIHLEFALEIEEKNRGRFFFDKRLIGKRGVEEAIAKAWLGNGPCDDPSLLDRIARRFQG</sequence>
<proteinExistence type="predicted"/>